<name>A0A1J0A3B8_9ENTE</name>
<proteinExistence type="predicted"/>
<dbReference type="Proteomes" id="UP000191200">
    <property type="component" value="Chromosome"/>
</dbReference>
<keyword evidence="1" id="KW-1133">Transmembrane helix</keyword>
<evidence type="ECO:0000313" key="3">
    <source>
        <dbReference type="EMBL" id="APB30410.1"/>
    </source>
</evidence>
<keyword evidence="1" id="KW-0812">Transmembrane</keyword>
<dbReference type="Pfam" id="PF13349">
    <property type="entry name" value="DUF4097"/>
    <property type="match status" value="1"/>
</dbReference>
<dbReference type="AlphaFoldDB" id="A0A1J0A3B8"/>
<evidence type="ECO:0000259" key="2">
    <source>
        <dbReference type="Pfam" id="PF13349"/>
    </source>
</evidence>
<evidence type="ECO:0000313" key="4">
    <source>
        <dbReference type="Proteomes" id="UP000191200"/>
    </source>
</evidence>
<dbReference type="STRING" id="519472.BHY08_00235"/>
<feature type="domain" description="DUF4097" evidence="2">
    <location>
        <begin position="52"/>
        <end position="246"/>
    </location>
</feature>
<dbReference type="EMBL" id="CP017267">
    <property type="protein sequence ID" value="APB30410.1"/>
    <property type="molecule type" value="Genomic_DNA"/>
</dbReference>
<dbReference type="InterPro" id="IPR025164">
    <property type="entry name" value="Toastrack_DUF4097"/>
</dbReference>
<feature type="transmembrane region" description="Helical" evidence="1">
    <location>
        <begin position="6"/>
        <end position="26"/>
    </location>
</feature>
<keyword evidence="1" id="KW-0472">Membrane</keyword>
<evidence type="ECO:0000256" key="1">
    <source>
        <dbReference type="SAM" id="Phobius"/>
    </source>
</evidence>
<accession>A0A1J0A3B8</accession>
<protein>
    <recommendedName>
        <fullName evidence="2">DUF4097 domain-containing protein</fullName>
    </recommendedName>
</protein>
<dbReference type="KEGG" id="vte:BHY08_00235"/>
<gene>
    <name evidence="3" type="ORF">BHY08_00235</name>
</gene>
<keyword evidence="4" id="KW-1185">Reference proteome</keyword>
<organism evidence="3 4">
    <name type="scientific">Vagococcus teuberi</name>
    <dbReference type="NCBI Taxonomy" id="519472"/>
    <lineage>
        <taxon>Bacteria</taxon>
        <taxon>Bacillati</taxon>
        <taxon>Bacillota</taxon>
        <taxon>Bacilli</taxon>
        <taxon>Lactobacillales</taxon>
        <taxon>Enterococcaceae</taxon>
        <taxon>Vagococcus</taxon>
    </lineage>
</organism>
<reference evidence="3 4" key="1">
    <citation type="submission" date="2016-09" db="EMBL/GenBank/DDBJ databases">
        <title>Vagococcus teuberi sp. nov., isolated from the Malian artisanal sour milk fene.</title>
        <authorList>
            <person name="Wullschleger S."/>
            <person name="Seifert C."/>
            <person name="Baumgartner S."/>
            <person name="Lacroix C."/>
            <person name="Bonfoh B."/>
            <person name="Stevens M.J."/>
            <person name="Meile L."/>
        </authorList>
    </citation>
    <scope>NUCLEOTIDE SEQUENCE [LARGE SCALE GENOMIC DNA]</scope>
    <source>
        <strain evidence="3 4">DSM 21459</strain>
    </source>
</reference>
<dbReference type="RefSeq" id="WP_071455973.1">
    <property type="nucleotide sequence ID" value="NZ_CP017267.1"/>
</dbReference>
<sequence length="351" mass="39664">MKKRTFFAIVIAIIFMIVGGIGTFITQKKLVNEREKNTIHKKIKSNKNKTLDIHFNTPTSVTLTRSDNQYIYMDKQGVDFRLDNNKQADWTFKEEKNTSSLTINNPTTNKENPYPFAIFNINNYTDDTVYLRIPTHYETVTINGKNVNLSMHDFSMDNIKLNMENGSASLSGIRANQVSQPRQDTDFSLDDSKISEELSVNTKLYDINVLNTTAKLMTLTTDMGDVFTANTKGDLKITTVDGDISINHTTGKSVVASKHGDVLFHDNHIDFDTELTTINGNIDIETDESSISDNKLDFETTLGDISIFNKNLSSNRKYKTNKGKISIKATSKNGEIEVEELDSDDTHYDYD</sequence>
<dbReference type="OrthoDB" id="2199251at2"/>